<dbReference type="Gene3D" id="3.30.2350.10">
    <property type="entry name" value="Pseudouridine synthase"/>
    <property type="match status" value="1"/>
</dbReference>
<dbReference type="PANTHER" id="PTHR47683:SF2">
    <property type="entry name" value="RNA-BINDING S4 DOMAIN-CONTAINING PROTEIN"/>
    <property type="match status" value="1"/>
</dbReference>
<dbReference type="Gene3D" id="3.10.290.10">
    <property type="entry name" value="RNA-binding S4 domain"/>
    <property type="match status" value="1"/>
</dbReference>
<protein>
    <recommendedName>
        <fullName evidence="5">Pseudouridine synthase</fullName>
        <ecNumber evidence="5">5.4.99.-</ecNumber>
    </recommendedName>
</protein>
<dbReference type="FunFam" id="3.10.290.10:FF:000003">
    <property type="entry name" value="Pseudouridine synthase"/>
    <property type="match status" value="1"/>
</dbReference>
<evidence type="ECO:0000259" key="6">
    <source>
        <dbReference type="SMART" id="SM00363"/>
    </source>
</evidence>
<dbReference type="InterPro" id="IPR018496">
    <property type="entry name" value="PsdUridine_synth_RsuA/RluB_CS"/>
</dbReference>
<dbReference type="InterPro" id="IPR036986">
    <property type="entry name" value="S4_RNA-bd_sf"/>
</dbReference>
<organism evidence="7 8">
    <name type="scientific">Adlercreutzia mucosicola</name>
    <dbReference type="NCBI Taxonomy" id="580026"/>
    <lineage>
        <taxon>Bacteria</taxon>
        <taxon>Bacillati</taxon>
        <taxon>Actinomycetota</taxon>
        <taxon>Coriobacteriia</taxon>
        <taxon>Eggerthellales</taxon>
        <taxon>Eggerthellaceae</taxon>
        <taxon>Adlercreutzia</taxon>
    </lineage>
</organism>
<dbReference type="Pfam" id="PF00849">
    <property type="entry name" value="PseudoU_synth_2"/>
    <property type="match status" value="1"/>
</dbReference>
<keyword evidence="4" id="KW-0694">RNA-binding</keyword>
<dbReference type="AlphaFoldDB" id="A0A6N8JP40"/>
<dbReference type="EMBL" id="WSRR01000024">
    <property type="protein sequence ID" value="MVX61555.1"/>
    <property type="molecule type" value="Genomic_DNA"/>
</dbReference>
<dbReference type="Pfam" id="PF01479">
    <property type="entry name" value="S4"/>
    <property type="match status" value="1"/>
</dbReference>
<dbReference type="SUPFAM" id="SSF55174">
    <property type="entry name" value="Alpha-L RNA-binding motif"/>
    <property type="match status" value="1"/>
</dbReference>
<evidence type="ECO:0000313" key="7">
    <source>
        <dbReference type="EMBL" id="MVX61555.1"/>
    </source>
</evidence>
<dbReference type="CDD" id="cd00165">
    <property type="entry name" value="S4"/>
    <property type="match status" value="1"/>
</dbReference>
<dbReference type="Proteomes" id="UP000463388">
    <property type="component" value="Unassembled WGS sequence"/>
</dbReference>
<dbReference type="CDD" id="cd02870">
    <property type="entry name" value="PseudoU_synth_RsuA_like"/>
    <property type="match status" value="1"/>
</dbReference>
<dbReference type="OrthoDB" id="9807213at2"/>
<gene>
    <name evidence="7" type="ORF">GKZ27_08850</name>
</gene>
<sequence length="275" mass="28788">MAEMRLQKFLARAGVASRRHAEEIIAAGRVTVNGAVVAEMGAKVDADAAVVAVDGNVVRLPEETVTFMLHKPAGYVTTMSDPAGRPTAAALMADEIAAHPALFPVGRLDADTTGLLLFTTDGALGHGLLHPRRHVTKTYLALVEGVPAEDAVERLRRGVRLDDGMTQPAGVRVLAGDEAARAARLIGRGEGASGHGARHGGKRARGVLEGGGAYVEVQLREGRKRQVRRMLQAVGHPVIALHREAFGPLSLGGLPRGTARALTEEEVAALTALAS</sequence>
<comment type="similarity">
    <text evidence="2 5">Belongs to the pseudouridine synthase RsuA family.</text>
</comment>
<dbReference type="PROSITE" id="PS50889">
    <property type="entry name" value="S4"/>
    <property type="match status" value="1"/>
</dbReference>
<evidence type="ECO:0000256" key="5">
    <source>
        <dbReference type="RuleBase" id="RU003887"/>
    </source>
</evidence>
<dbReference type="GO" id="GO:0120159">
    <property type="term" value="F:rRNA pseudouridine synthase activity"/>
    <property type="evidence" value="ECO:0007669"/>
    <property type="project" value="UniProtKB-ARBA"/>
</dbReference>
<evidence type="ECO:0000256" key="3">
    <source>
        <dbReference type="ARBA" id="ARBA00023235"/>
    </source>
</evidence>
<dbReference type="InterPro" id="IPR020103">
    <property type="entry name" value="PsdUridine_synth_cat_dom_sf"/>
</dbReference>
<dbReference type="SUPFAM" id="SSF55120">
    <property type="entry name" value="Pseudouridine synthase"/>
    <property type="match status" value="1"/>
</dbReference>
<dbReference type="GO" id="GO:0003723">
    <property type="term" value="F:RNA binding"/>
    <property type="evidence" value="ECO:0007669"/>
    <property type="project" value="UniProtKB-KW"/>
</dbReference>
<feature type="domain" description="RNA-binding S4" evidence="6">
    <location>
        <begin position="4"/>
        <end position="66"/>
    </location>
</feature>
<dbReference type="RefSeq" id="WP_160346800.1">
    <property type="nucleotide sequence ID" value="NZ_WSRR01000024.1"/>
</dbReference>
<dbReference type="SMART" id="SM00363">
    <property type="entry name" value="S4"/>
    <property type="match status" value="1"/>
</dbReference>
<evidence type="ECO:0000256" key="2">
    <source>
        <dbReference type="ARBA" id="ARBA00008348"/>
    </source>
</evidence>
<comment type="caution">
    <text evidence="7">The sequence shown here is derived from an EMBL/GenBank/DDBJ whole genome shotgun (WGS) entry which is preliminary data.</text>
</comment>
<accession>A0A6N8JP40</accession>
<dbReference type="PROSITE" id="PS01149">
    <property type="entry name" value="PSI_RSU"/>
    <property type="match status" value="1"/>
</dbReference>
<dbReference type="InterPro" id="IPR002942">
    <property type="entry name" value="S4_RNA-bd"/>
</dbReference>
<keyword evidence="8" id="KW-1185">Reference proteome</keyword>
<dbReference type="GO" id="GO:0000455">
    <property type="term" value="P:enzyme-directed rRNA pseudouridine synthesis"/>
    <property type="evidence" value="ECO:0007669"/>
    <property type="project" value="UniProtKB-ARBA"/>
</dbReference>
<evidence type="ECO:0000256" key="1">
    <source>
        <dbReference type="ARBA" id="ARBA00000073"/>
    </source>
</evidence>
<reference evidence="7 8" key="1">
    <citation type="submission" date="2019-12" db="EMBL/GenBank/DDBJ databases">
        <title>Microbes associate with the intestines of laboratory mice.</title>
        <authorList>
            <person name="Navarre W."/>
            <person name="Wong E."/>
        </authorList>
    </citation>
    <scope>NUCLEOTIDE SEQUENCE [LARGE SCALE GENOMIC DNA]</scope>
    <source>
        <strain evidence="7 8">NM66_B29</strain>
    </source>
</reference>
<comment type="catalytic activity">
    <reaction evidence="1">
        <text>a uridine in RNA = a pseudouridine in RNA</text>
        <dbReference type="Rhea" id="RHEA:48348"/>
        <dbReference type="Rhea" id="RHEA-COMP:12068"/>
        <dbReference type="Rhea" id="RHEA-COMP:12069"/>
        <dbReference type="ChEBI" id="CHEBI:65314"/>
        <dbReference type="ChEBI" id="CHEBI:65315"/>
    </reaction>
</comment>
<dbReference type="PANTHER" id="PTHR47683">
    <property type="entry name" value="PSEUDOURIDINE SYNTHASE FAMILY PROTEIN-RELATED"/>
    <property type="match status" value="1"/>
</dbReference>
<dbReference type="NCBIfam" id="TIGR00093">
    <property type="entry name" value="pseudouridine synthase"/>
    <property type="match status" value="1"/>
</dbReference>
<dbReference type="InterPro" id="IPR006145">
    <property type="entry name" value="PsdUridine_synth_RsuA/RluA"/>
</dbReference>
<evidence type="ECO:0000313" key="8">
    <source>
        <dbReference type="Proteomes" id="UP000463388"/>
    </source>
</evidence>
<dbReference type="InterPro" id="IPR050343">
    <property type="entry name" value="RsuA_PseudoU_synthase"/>
</dbReference>
<dbReference type="EC" id="5.4.99.-" evidence="5"/>
<dbReference type="InterPro" id="IPR000748">
    <property type="entry name" value="PsdUridine_synth_RsuA/RluB/E/F"/>
</dbReference>
<evidence type="ECO:0000256" key="4">
    <source>
        <dbReference type="PROSITE-ProRule" id="PRU00182"/>
    </source>
</evidence>
<name>A0A6N8JP40_9ACTN</name>
<proteinExistence type="inferred from homology"/>
<keyword evidence="3 5" id="KW-0413">Isomerase</keyword>